<name>A0A8J3FNJ6_9ACTN</name>
<dbReference type="SUPFAM" id="SSF56784">
    <property type="entry name" value="HAD-like"/>
    <property type="match status" value="1"/>
</dbReference>
<dbReference type="SFLD" id="SFLDS00003">
    <property type="entry name" value="Haloacid_Dehalogenase"/>
    <property type="match status" value="1"/>
</dbReference>
<dbReference type="Proteomes" id="UP000656042">
    <property type="component" value="Unassembled WGS sequence"/>
</dbReference>
<comment type="cofactor">
    <cofactor evidence="1">
        <name>Mg(2+)</name>
        <dbReference type="ChEBI" id="CHEBI:18420"/>
    </cofactor>
</comment>
<dbReference type="SFLD" id="SFLDG01129">
    <property type="entry name" value="C1.5:_HAD__Beta-PGM__Phosphata"/>
    <property type="match status" value="1"/>
</dbReference>
<evidence type="ECO:0000313" key="4">
    <source>
        <dbReference type="EMBL" id="GGK82187.1"/>
    </source>
</evidence>
<proteinExistence type="predicted"/>
<evidence type="ECO:0000256" key="3">
    <source>
        <dbReference type="ARBA" id="ARBA00022842"/>
    </source>
</evidence>
<keyword evidence="5" id="KW-1185">Reference proteome</keyword>
<dbReference type="PRINTS" id="PR00413">
    <property type="entry name" value="HADHALOGNASE"/>
</dbReference>
<dbReference type="EMBL" id="BMMX01000003">
    <property type="protein sequence ID" value="GGK82187.1"/>
    <property type="molecule type" value="Genomic_DNA"/>
</dbReference>
<comment type="caution">
    <text evidence="4">The sequence shown here is derived from an EMBL/GenBank/DDBJ whole genome shotgun (WGS) entry which is preliminary data.</text>
</comment>
<dbReference type="GO" id="GO:0044281">
    <property type="term" value="P:small molecule metabolic process"/>
    <property type="evidence" value="ECO:0007669"/>
    <property type="project" value="UniProtKB-ARBA"/>
</dbReference>
<dbReference type="InterPro" id="IPR051400">
    <property type="entry name" value="HAD-like_hydrolase"/>
</dbReference>
<dbReference type="RefSeq" id="WP_229715648.1">
    <property type="nucleotide sequence ID" value="NZ_BMMX01000003.1"/>
</dbReference>
<keyword evidence="3" id="KW-0460">Magnesium</keyword>
<accession>A0A8J3FNJ6</accession>
<organism evidence="4 5">
    <name type="scientific">Mangrovihabitans endophyticus</name>
    <dbReference type="NCBI Taxonomy" id="1751298"/>
    <lineage>
        <taxon>Bacteria</taxon>
        <taxon>Bacillati</taxon>
        <taxon>Actinomycetota</taxon>
        <taxon>Actinomycetes</taxon>
        <taxon>Micromonosporales</taxon>
        <taxon>Micromonosporaceae</taxon>
        <taxon>Mangrovihabitans</taxon>
    </lineage>
</organism>
<dbReference type="NCBIfam" id="TIGR01549">
    <property type="entry name" value="HAD-SF-IA-v1"/>
    <property type="match status" value="1"/>
</dbReference>
<dbReference type="Gene3D" id="3.40.50.1000">
    <property type="entry name" value="HAD superfamily/HAD-like"/>
    <property type="match status" value="1"/>
</dbReference>
<keyword evidence="2" id="KW-0378">Hydrolase</keyword>
<dbReference type="PANTHER" id="PTHR46470:SF4">
    <property type="entry name" value="5-AMINO-6-(5-PHOSPHO-D-RIBITYLAMINO)URACIL PHOSPHATASE YIGB"/>
    <property type="match status" value="1"/>
</dbReference>
<dbReference type="InterPro" id="IPR023214">
    <property type="entry name" value="HAD_sf"/>
</dbReference>
<dbReference type="Pfam" id="PF00702">
    <property type="entry name" value="Hydrolase"/>
    <property type="match status" value="1"/>
</dbReference>
<dbReference type="InterPro" id="IPR036412">
    <property type="entry name" value="HAD-like_sf"/>
</dbReference>
<evidence type="ECO:0000256" key="2">
    <source>
        <dbReference type="ARBA" id="ARBA00022801"/>
    </source>
</evidence>
<dbReference type="Gene3D" id="1.20.120.1600">
    <property type="match status" value="1"/>
</dbReference>
<reference evidence="4" key="1">
    <citation type="journal article" date="2014" name="Int. J. Syst. Evol. Microbiol.">
        <title>Complete genome sequence of Corynebacterium casei LMG S-19264T (=DSM 44701T), isolated from a smear-ripened cheese.</title>
        <authorList>
            <consortium name="US DOE Joint Genome Institute (JGI-PGF)"/>
            <person name="Walter F."/>
            <person name="Albersmeier A."/>
            <person name="Kalinowski J."/>
            <person name="Ruckert C."/>
        </authorList>
    </citation>
    <scope>NUCLEOTIDE SEQUENCE</scope>
    <source>
        <strain evidence="4">CGMCC 4.7299</strain>
    </source>
</reference>
<dbReference type="InterPro" id="IPR006439">
    <property type="entry name" value="HAD-SF_hydro_IA"/>
</dbReference>
<dbReference type="PANTHER" id="PTHR46470">
    <property type="entry name" value="N-ACYLNEURAMINATE-9-PHOSPHATASE"/>
    <property type="match status" value="1"/>
</dbReference>
<gene>
    <name evidence="4" type="ORF">GCM10012284_15250</name>
</gene>
<evidence type="ECO:0000256" key="1">
    <source>
        <dbReference type="ARBA" id="ARBA00001946"/>
    </source>
</evidence>
<dbReference type="GO" id="GO:0016787">
    <property type="term" value="F:hydrolase activity"/>
    <property type="evidence" value="ECO:0007669"/>
    <property type="project" value="UniProtKB-KW"/>
</dbReference>
<evidence type="ECO:0000313" key="5">
    <source>
        <dbReference type="Proteomes" id="UP000656042"/>
    </source>
</evidence>
<reference evidence="4" key="2">
    <citation type="submission" date="2020-09" db="EMBL/GenBank/DDBJ databases">
        <authorList>
            <person name="Sun Q."/>
            <person name="Zhou Y."/>
        </authorList>
    </citation>
    <scope>NUCLEOTIDE SEQUENCE</scope>
    <source>
        <strain evidence="4">CGMCC 4.7299</strain>
    </source>
</reference>
<sequence length="215" mass="24070">MFDLDDTLIDHETAARHAVLGWAADLAISDPEVVRRWARVSARHLDRYQRRELTFAEQRRERVREFLGVAMTDQEADTLFGGYLERYEDGWTVFEDVVPTLRRARAAGLVVAVLTNGEDSQQRRKLDRLRLTPEIDVLVASSMLPAGKPDPRAFQRTVELLGVDSGDTMMVGDSLQKDVLAALAVGLSATLLDRADTQRNVGVPRVQSLHDLSFA</sequence>
<protein>
    <recommendedName>
        <fullName evidence="6">Hydrolase of the HAD superfamily</fullName>
    </recommendedName>
</protein>
<evidence type="ECO:0008006" key="6">
    <source>
        <dbReference type="Google" id="ProtNLM"/>
    </source>
</evidence>
<dbReference type="AlphaFoldDB" id="A0A8J3FNJ6"/>